<accession>I6ZF04</accession>
<comment type="similarity">
    <text evidence="1">Belongs to the type-I restriction system S methylase family.</text>
</comment>
<dbReference type="Pfam" id="PF01420">
    <property type="entry name" value="Methylase_S"/>
    <property type="match status" value="1"/>
</dbReference>
<dbReference type="PANTHER" id="PTHR30408:SF12">
    <property type="entry name" value="TYPE I RESTRICTION ENZYME MJAVIII SPECIFICITY SUBUNIT"/>
    <property type="match status" value="1"/>
</dbReference>
<dbReference type="CDD" id="cd16961">
    <property type="entry name" value="RMtype1_S_TRD-CR_like"/>
    <property type="match status" value="1"/>
</dbReference>
<dbReference type="STRING" id="1197325.WEN_02015"/>
<dbReference type="GO" id="GO:0003677">
    <property type="term" value="F:DNA binding"/>
    <property type="evidence" value="ECO:0007669"/>
    <property type="project" value="UniProtKB-KW"/>
</dbReference>
<dbReference type="InterPro" id="IPR044946">
    <property type="entry name" value="Restrct_endonuc_typeI_TRD_sf"/>
</dbReference>
<keyword evidence="6" id="KW-1185">Reference proteome</keyword>
<feature type="domain" description="Type I restriction modification DNA specificity" evidence="4">
    <location>
        <begin position="66"/>
        <end position="159"/>
    </location>
</feature>
<evidence type="ECO:0000256" key="3">
    <source>
        <dbReference type="ARBA" id="ARBA00023125"/>
    </source>
</evidence>
<evidence type="ECO:0000256" key="2">
    <source>
        <dbReference type="ARBA" id="ARBA00022747"/>
    </source>
</evidence>
<dbReference type="InterPro" id="IPR000055">
    <property type="entry name" value="Restrct_endonuc_typeI_TRD"/>
</dbReference>
<dbReference type="REBASE" id="53464">
    <property type="entry name" value="S.MweMORF2010P"/>
</dbReference>
<evidence type="ECO:0000313" key="5">
    <source>
        <dbReference type="EMBL" id="AFN65192.1"/>
    </source>
</evidence>
<sequence>MRTKNKESIVTTIIGVDIKKQIKQVSLTGKTPNYELMQWVESGNFIMNGIHVDRDRKVPIALYEGSKKVLTSGTYFVFRVKNISLNKNYLNLLFQQEFLDKYSLWLAGKGIRGELAWKDFLKISISIPPLEVQEEIVNKYQTVTKYIEIKKRINELLERKMKAYFHILFDDLKDYETKNFGELFTIIRGGQPPKFNKYLKELYFCKEGGIPWLKVEDISEYKFVNHTSEQLTQEGFKKEGCKLITPKDLIFIRSAGRERAGNVYIISHNLTINESFWTLSNNLLVGGGINIDCL</sequence>
<keyword evidence="3" id="KW-0238">DNA-binding</keyword>
<organism evidence="5 6">
    <name type="scientific">Mycoplasma wenyonii (strain Massachusetts)</name>
    <name type="common">Eperythrozoon wenyonii</name>
    <dbReference type="NCBI Taxonomy" id="1197325"/>
    <lineage>
        <taxon>Bacteria</taxon>
        <taxon>Bacillati</taxon>
        <taxon>Mycoplasmatota</taxon>
        <taxon>Mollicutes</taxon>
        <taxon>Mycoplasmataceae</taxon>
        <taxon>Mycoplasma</taxon>
    </lineage>
</organism>
<dbReference type="Proteomes" id="UP000009005">
    <property type="component" value="Chromosome"/>
</dbReference>
<dbReference type="PANTHER" id="PTHR30408">
    <property type="entry name" value="TYPE-1 RESTRICTION ENZYME ECOKI SPECIFICITY PROTEIN"/>
    <property type="match status" value="1"/>
</dbReference>
<dbReference type="GO" id="GO:0009307">
    <property type="term" value="P:DNA restriction-modification system"/>
    <property type="evidence" value="ECO:0007669"/>
    <property type="project" value="UniProtKB-KW"/>
</dbReference>
<dbReference type="HOGENOM" id="CLU_058614_0_0_14"/>
<proteinExistence type="inferred from homology"/>
<evidence type="ECO:0000259" key="4">
    <source>
        <dbReference type="Pfam" id="PF01420"/>
    </source>
</evidence>
<evidence type="ECO:0000256" key="1">
    <source>
        <dbReference type="ARBA" id="ARBA00010923"/>
    </source>
</evidence>
<dbReference type="InterPro" id="IPR052021">
    <property type="entry name" value="Type-I_RS_S_subunit"/>
</dbReference>
<dbReference type="AlphaFoldDB" id="I6ZF04"/>
<evidence type="ECO:0000313" key="6">
    <source>
        <dbReference type="Proteomes" id="UP000009005"/>
    </source>
</evidence>
<dbReference type="Gene3D" id="3.90.220.20">
    <property type="entry name" value="DNA methylase specificity domains"/>
    <property type="match status" value="2"/>
</dbReference>
<dbReference type="SUPFAM" id="SSF116734">
    <property type="entry name" value="DNA methylase specificity domain"/>
    <property type="match status" value="2"/>
</dbReference>
<protein>
    <recommendedName>
        <fullName evidence="4">Type I restriction modification DNA specificity domain-containing protein</fullName>
    </recommendedName>
</protein>
<keyword evidence="2" id="KW-0680">Restriction system</keyword>
<dbReference type="KEGG" id="mwe:WEN_02015"/>
<dbReference type="EMBL" id="CP003703">
    <property type="protein sequence ID" value="AFN65192.1"/>
    <property type="molecule type" value="Genomic_DNA"/>
</dbReference>
<gene>
    <name evidence="5" type="ordered locus">WEN_02015</name>
</gene>
<dbReference type="PATRIC" id="fig|1197325.3.peg.435"/>
<reference evidence="5 6" key="1">
    <citation type="journal article" date="2012" name="J. Bacteriol.">
        <title>Complete genome sequence of Mycoplasma wenyonii strain Massachusetts.</title>
        <authorList>
            <person name="Dos Santos A.P."/>
            <person name="Guimaraes A.M."/>
            <person name="do Nascimento N.C."/>
            <person name="Sanmiguel P.J."/>
            <person name="Messick J.B."/>
        </authorList>
    </citation>
    <scope>NUCLEOTIDE SEQUENCE [LARGE SCALE GENOMIC DNA]</scope>
    <source>
        <strain evidence="5 6">Massachusetts</strain>
    </source>
</reference>
<name>I6ZF04_MYCWM</name>
<dbReference type="RefSeq" id="WP_014849902.1">
    <property type="nucleotide sequence ID" value="NC_018149.1"/>
</dbReference>